<name>A0A132A8F2_SARSC</name>
<comment type="caution">
    <text evidence="2">The sequence shown here is derived from an EMBL/GenBank/DDBJ whole genome shotgun (WGS) entry which is preliminary data.</text>
</comment>
<protein>
    <submittedName>
        <fullName evidence="2">Uncharacterized protein</fullName>
    </submittedName>
</protein>
<accession>A0A132A8F2</accession>
<gene>
    <name evidence="2" type="ORF">QR98_0056940</name>
</gene>
<evidence type="ECO:0000313" key="3">
    <source>
        <dbReference type="Proteomes" id="UP000616769"/>
    </source>
</evidence>
<dbReference type="VEuPathDB" id="VectorBase:SSCA009044"/>
<proteinExistence type="predicted"/>
<dbReference type="AlphaFoldDB" id="A0A132A8F2"/>
<dbReference type="EMBL" id="JXLN01011396">
    <property type="protein sequence ID" value="KPM07207.1"/>
    <property type="molecule type" value="Genomic_DNA"/>
</dbReference>
<evidence type="ECO:0000313" key="2">
    <source>
        <dbReference type="EMBL" id="KPM07207.1"/>
    </source>
</evidence>
<dbReference type="Proteomes" id="UP000616769">
    <property type="component" value="Unassembled WGS sequence"/>
</dbReference>
<reference evidence="2 3" key="1">
    <citation type="journal article" date="2015" name="Parasit. Vectors">
        <title>Draft genome of the scabies mite.</title>
        <authorList>
            <person name="Rider S.D.Jr."/>
            <person name="Morgan M.S."/>
            <person name="Arlian L.G."/>
        </authorList>
    </citation>
    <scope>NUCLEOTIDE SEQUENCE [LARGE SCALE GENOMIC DNA]</scope>
    <source>
        <strain evidence="2">Arlian Lab</strain>
    </source>
</reference>
<sequence length="243" mass="27585">MIDSPLPSPTEFTLSSANDENNFKDSSVNKKRRGRPKSKDPHKLISTSSSTPTSSTKDWNSFVSSIVSVLSQTKNSPLSSSIQCLSDLNELQINLKRGRGRPKSLKTLVKEAEKAGHCFPPEITEALKMAFNSLQSQQRKSKKLIKQSSKANFNPSLIFDKKNHVPQKESRKIHCDQSLEDQSFQSSRASANKKDILKLIPNYHQQYRQQQQHEEYVQRLSKASENLKIMNPEQSGKPMRIFL</sequence>
<evidence type="ECO:0000256" key="1">
    <source>
        <dbReference type="SAM" id="MobiDB-lite"/>
    </source>
</evidence>
<feature type="compositionally biased region" description="Low complexity" evidence="1">
    <location>
        <begin position="46"/>
        <end position="56"/>
    </location>
</feature>
<organism evidence="2 3">
    <name type="scientific">Sarcoptes scabiei</name>
    <name type="common">Itch mite</name>
    <name type="synonym">Acarus scabiei</name>
    <dbReference type="NCBI Taxonomy" id="52283"/>
    <lineage>
        <taxon>Eukaryota</taxon>
        <taxon>Metazoa</taxon>
        <taxon>Ecdysozoa</taxon>
        <taxon>Arthropoda</taxon>
        <taxon>Chelicerata</taxon>
        <taxon>Arachnida</taxon>
        <taxon>Acari</taxon>
        <taxon>Acariformes</taxon>
        <taxon>Sarcoptiformes</taxon>
        <taxon>Astigmata</taxon>
        <taxon>Psoroptidia</taxon>
        <taxon>Sarcoptoidea</taxon>
        <taxon>Sarcoptidae</taxon>
        <taxon>Sarcoptinae</taxon>
        <taxon>Sarcoptes</taxon>
    </lineage>
</organism>
<feature type="compositionally biased region" description="Polar residues" evidence="1">
    <location>
        <begin position="10"/>
        <end position="26"/>
    </location>
</feature>
<feature type="region of interest" description="Disordered" evidence="1">
    <location>
        <begin position="1"/>
        <end position="57"/>
    </location>
</feature>